<keyword evidence="1" id="KW-0507">mRNA processing</keyword>
<dbReference type="OrthoDB" id="429967at2759"/>
<dbReference type="GO" id="GO:0003723">
    <property type="term" value="F:RNA binding"/>
    <property type="evidence" value="ECO:0007669"/>
    <property type="project" value="TreeGrafter"/>
</dbReference>
<dbReference type="PANTHER" id="PTHR13316:SF0">
    <property type="entry name" value="ZINC FINGER CCHC DOMAIN-CONTAINING PROTEIN 8"/>
    <property type="match status" value="1"/>
</dbReference>
<protein>
    <recommendedName>
        <fullName evidence="4">CCHC-type domain-containing protein</fullName>
    </recommendedName>
</protein>
<dbReference type="Pfam" id="PF00098">
    <property type="entry name" value="zf-CCHC"/>
    <property type="match status" value="1"/>
</dbReference>
<dbReference type="GO" id="GO:0071013">
    <property type="term" value="C:catalytic step 2 spliceosome"/>
    <property type="evidence" value="ECO:0007669"/>
    <property type="project" value="TreeGrafter"/>
</dbReference>
<dbReference type="AlphaFoldDB" id="A0A2R6RZZ8"/>
<dbReference type="STRING" id="98765.A0A2R6RZZ8"/>
<dbReference type="SMART" id="SM00343">
    <property type="entry name" value="ZnF_C2HC"/>
    <property type="match status" value="1"/>
</dbReference>
<keyword evidence="6" id="KW-1185">Reference proteome</keyword>
<gene>
    <name evidence="5" type="ORF">PHLCEN_2v1424</name>
</gene>
<evidence type="ECO:0000259" key="4">
    <source>
        <dbReference type="PROSITE" id="PS50158"/>
    </source>
</evidence>
<evidence type="ECO:0000256" key="1">
    <source>
        <dbReference type="ARBA" id="ARBA00022664"/>
    </source>
</evidence>
<dbReference type="EMBL" id="MLYV02000111">
    <property type="protein sequence ID" value="PSS35601.1"/>
    <property type="molecule type" value="Genomic_DNA"/>
</dbReference>
<accession>A0A2R6RZZ8</accession>
<evidence type="ECO:0000313" key="5">
    <source>
        <dbReference type="EMBL" id="PSS35601.1"/>
    </source>
</evidence>
<dbReference type="InterPro" id="IPR052115">
    <property type="entry name" value="NEXT_complex_subunit_ZCCHC8"/>
</dbReference>
<evidence type="ECO:0000313" key="6">
    <source>
        <dbReference type="Proteomes" id="UP000186601"/>
    </source>
</evidence>
<feature type="region of interest" description="Disordered" evidence="3">
    <location>
        <begin position="348"/>
        <end position="397"/>
    </location>
</feature>
<feature type="compositionally biased region" description="Pro residues" evidence="3">
    <location>
        <begin position="357"/>
        <end position="374"/>
    </location>
</feature>
<dbReference type="GO" id="GO:0006397">
    <property type="term" value="P:mRNA processing"/>
    <property type="evidence" value="ECO:0007669"/>
    <property type="project" value="UniProtKB-KW"/>
</dbReference>
<keyword evidence="2" id="KW-0479">Metal-binding</keyword>
<feature type="compositionally biased region" description="Acidic residues" evidence="3">
    <location>
        <begin position="385"/>
        <end position="397"/>
    </location>
</feature>
<dbReference type="Gene3D" id="4.10.60.10">
    <property type="entry name" value="Zinc finger, CCHC-type"/>
    <property type="match status" value="1"/>
</dbReference>
<dbReference type="PROSITE" id="PS50158">
    <property type="entry name" value="ZF_CCHC"/>
    <property type="match status" value="1"/>
</dbReference>
<dbReference type="Proteomes" id="UP000186601">
    <property type="component" value="Unassembled WGS sequence"/>
</dbReference>
<dbReference type="InterPro" id="IPR036875">
    <property type="entry name" value="Znf_CCHC_sf"/>
</dbReference>
<keyword evidence="2" id="KW-0863">Zinc-finger</keyword>
<evidence type="ECO:0000256" key="2">
    <source>
        <dbReference type="PROSITE-ProRule" id="PRU00047"/>
    </source>
</evidence>
<keyword evidence="2" id="KW-0862">Zinc</keyword>
<dbReference type="PANTHER" id="PTHR13316">
    <property type="entry name" value="ZINC FINGER, CCHC DOMAIN CONTAINING 8"/>
    <property type="match status" value="1"/>
</dbReference>
<comment type="caution">
    <text evidence="5">The sequence shown here is derived from an EMBL/GenBank/DDBJ whole genome shotgun (WGS) entry which is preliminary data.</text>
</comment>
<organism evidence="5 6">
    <name type="scientific">Hermanssonia centrifuga</name>
    <dbReference type="NCBI Taxonomy" id="98765"/>
    <lineage>
        <taxon>Eukaryota</taxon>
        <taxon>Fungi</taxon>
        <taxon>Dikarya</taxon>
        <taxon>Basidiomycota</taxon>
        <taxon>Agaricomycotina</taxon>
        <taxon>Agaricomycetes</taxon>
        <taxon>Polyporales</taxon>
        <taxon>Meruliaceae</taxon>
        <taxon>Hermanssonia</taxon>
    </lineage>
</organism>
<feature type="compositionally biased region" description="Low complexity" evidence="3">
    <location>
        <begin position="223"/>
        <end position="238"/>
    </location>
</feature>
<dbReference type="SUPFAM" id="SSF57756">
    <property type="entry name" value="Retrovirus zinc finger-like domains"/>
    <property type="match status" value="1"/>
</dbReference>
<evidence type="ECO:0000256" key="3">
    <source>
        <dbReference type="SAM" id="MobiDB-lite"/>
    </source>
</evidence>
<proteinExistence type="predicted"/>
<feature type="domain" description="CCHC-type" evidence="4">
    <location>
        <begin position="60"/>
        <end position="77"/>
    </location>
</feature>
<name>A0A2R6RZZ8_9APHY</name>
<reference evidence="5 6" key="1">
    <citation type="submission" date="2018-02" db="EMBL/GenBank/DDBJ databases">
        <title>Genome sequence of the basidiomycete white-rot fungus Phlebia centrifuga.</title>
        <authorList>
            <person name="Granchi Z."/>
            <person name="Peng M."/>
            <person name="de Vries R.P."/>
            <person name="Hilden K."/>
            <person name="Makela M.R."/>
            <person name="Grigoriev I."/>
            <person name="Riley R."/>
        </authorList>
    </citation>
    <scope>NUCLEOTIDE SEQUENCE [LARGE SCALE GENOMIC DNA]</scope>
    <source>
        <strain evidence="5 6">FBCC195</strain>
    </source>
</reference>
<dbReference type="InterPro" id="IPR001878">
    <property type="entry name" value="Znf_CCHC"/>
</dbReference>
<dbReference type="GO" id="GO:0008270">
    <property type="term" value="F:zinc ion binding"/>
    <property type="evidence" value="ECO:0007669"/>
    <property type="project" value="UniProtKB-KW"/>
</dbReference>
<sequence>MARRDNECESQTGHGVDGPPLFYVDTETGNAWSHLEYCAYSRHSEDVLGAEEAKDERDIRRCFNCGTPNHVVDECPNPRDRALISLSRQLFNFFRKEGLGDFRRIHEVEEWKRKRLEWLETFEPGKIQGPLLREALYLDAGDPGEYVGWLRNMTQWGYPKGWVGDVDPRLRAWKIIVQEEEEEEDDDEITFTIHGDGEASEALCLIFTRLRKTEDDDGSFPVDCADSASDTSATPSKTVSNEDCTPPSPRRWAIYPDTSFSSSRLPIYDGFILPPILPDAIERREVSSTYSVDREILWNSIVNKQSTTLPWRLPGIFHSDDDIVQHPLFSVRPNTSLIGHWGNSAWSSDPTAHGKPLSPPPPPSSTPPPLPPPKLSADSQSITIEPDDADMEISDSE</sequence>
<feature type="region of interest" description="Disordered" evidence="3">
    <location>
        <begin position="215"/>
        <end position="246"/>
    </location>
</feature>